<accession>A0A6G1X2Q9</accession>
<organism evidence="1 2">
    <name type="scientific">Salinibacillus xinjiangensis</name>
    <dbReference type="NCBI Taxonomy" id="1229268"/>
    <lineage>
        <taxon>Bacteria</taxon>
        <taxon>Bacillati</taxon>
        <taxon>Bacillota</taxon>
        <taxon>Bacilli</taxon>
        <taxon>Bacillales</taxon>
        <taxon>Bacillaceae</taxon>
        <taxon>Salinibacillus</taxon>
    </lineage>
</organism>
<protein>
    <recommendedName>
        <fullName evidence="3">DUF3139 domain-containing protein</fullName>
    </recommendedName>
</protein>
<dbReference type="RefSeq" id="WP_153727226.1">
    <property type="nucleotide sequence ID" value="NZ_WJNH01000002.1"/>
</dbReference>
<reference evidence="1 2" key="1">
    <citation type="submission" date="2019-11" db="EMBL/GenBank/DDBJ databases">
        <authorList>
            <person name="Li J."/>
        </authorList>
    </citation>
    <scope>NUCLEOTIDE SEQUENCE [LARGE SCALE GENOMIC DNA]</scope>
    <source>
        <strain evidence="1 2">J4</strain>
    </source>
</reference>
<dbReference type="EMBL" id="WJNH01000002">
    <property type="protein sequence ID" value="MRG85261.1"/>
    <property type="molecule type" value="Genomic_DNA"/>
</dbReference>
<dbReference type="OrthoDB" id="9925799at2"/>
<evidence type="ECO:0008006" key="3">
    <source>
        <dbReference type="Google" id="ProtNLM"/>
    </source>
</evidence>
<dbReference type="Proteomes" id="UP000480185">
    <property type="component" value="Unassembled WGS sequence"/>
</dbReference>
<dbReference type="AlphaFoldDB" id="A0A6G1X2Q9"/>
<evidence type="ECO:0000313" key="2">
    <source>
        <dbReference type="Proteomes" id="UP000480185"/>
    </source>
</evidence>
<proteinExistence type="predicted"/>
<keyword evidence="2" id="KW-1185">Reference proteome</keyword>
<name>A0A6G1X2Q9_9BACI</name>
<gene>
    <name evidence="1" type="ORF">GH754_02845</name>
</gene>
<comment type="caution">
    <text evidence="1">The sequence shown here is derived from an EMBL/GenBank/DDBJ whole genome shotgun (WGS) entry which is preliminary data.</text>
</comment>
<evidence type="ECO:0000313" key="1">
    <source>
        <dbReference type="EMBL" id="MRG85261.1"/>
    </source>
</evidence>
<sequence>MKKYIMLAVFLLILFGSYLYVKSVIIPDEEYHKEVVNQVQEMIKENYPNKEIVEIRPRYIDKLKDKNKRYQVAVKYKDSNGWYSSYYIEDGKLVELQTFK</sequence>